<feature type="transmembrane region" description="Helical" evidence="1">
    <location>
        <begin position="85"/>
        <end position="106"/>
    </location>
</feature>
<gene>
    <name evidence="2" type="ORF">AYBTSS11_LOCUS12395</name>
</gene>
<dbReference type="AlphaFoldDB" id="A0AA86SED4"/>
<evidence type="ECO:0000313" key="3">
    <source>
        <dbReference type="Proteomes" id="UP001189624"/>
    </source>
</evidence>
<protein>
    <submittedName>
        <fullName evidence="2">Uncharacterized protein</fullName>
    </submittedName>
</protein>
<keyword evidence="1" id="KW-0812">Transmembrane</keyword>
<feature type="transmembrane region" description="Helical" evidence="1">
    <location>
        <begin position="53"/>
        <end position="73"/>
    </location>
</feature>
<evidence type="ECO:0000256" key="1">
    <source>
        <dbReference type="SAM" id="Phobius"/>
    </source>
</evidence>
<feature type="transmembrane region" description="Helical" evidence="1">
    <location>
        <begin position="113"/>
        <end position="131"/>
    </location>
</feature>
<keyword evidence="1" id="KW-0472">Membrane</keyword>
<proteinExistence type="predicted"/>
<evidence type="ECO:0000313" key="2">
    <source>
        <dbReference type="EMBL" id="CAJ1946937.1"/>
    </source>
</evidence>
<dbReference type="Proteomes" id="UP001189624">
    <property type="component" value="Chromosome 4"/>
</dbReference>
<keyword evidence="3" id="KW-1185">Reference proteome</keyword>
<dbReference type="EMBL" id="OY731401">
    <property type="protein sequence ID" value="CAJ1946937.1"/>
    <property type="molecule type" value="Genomic_DNA"/>
</dbReference>
<keyword evidence="1" id="KW-1133">Transmembrane helix</keyword>
<sequence>MTSPPPLLPFYTSGEFHAPPLHVNPLYILGFLATTISTSFIIYLAYIHNDTPMLFFTSFIYVFYFSVDFAPLPPAPSARAIHFRLFLWALLNATIFALACSFWSVLTLPDSMCFLWVVIGGSALLLSAWSGESNFVAKKEQSFGPIMLMFLGLGRRYVTTQLILHAAIMNARKLVRPRNDNSVVNTKILSFS</sequence>
<name>A0AA86SED4_9FABA</name>
<accession>A0AA86SED4</accession>
<feature type="transmembrane region" description="Helical" evidence="1">
    <location>
        <begin position="143"/>
        <end position="168"/>
    </location>
</feature>
<dbReference type="Gramene" id="rna-AYBTSS11_LOCUS12395">
    <property type="protein sequence ID" value="CAJ1946937.1"/>
    <property type="gene ID" value="gene-AYBTSS11_LOCUS12395"/>
</dbReference>
<reference evidence="2" key="1">
    <citation type="submission" date="2023-10" db="EMBL/GenBank/DDBJ databases">
        <authorList>
            <person name="Domelevo Entfellner J.-B."/>
        </authorList>
    </citation>
    <scope>NUCLEOTIDE SEQUENCE</scope>
</reference>
<feature type="transmembrane region" description="Helical" evidence="1">
    <location>
        <begin position="26"/>
        <end position="46"/>
    </location>
</feature>
<organism evidence="2 3">
    <name type="scientific">Sphenostylis stenocarpa</name>
    <dbReference type="NCBI Taxonomy" id="92480"/>
    <lineage>
        <taxon>Eukaryota</taxon>
        <taxon>Viridiplantae</taxon>
        <taxon>Streptophyta</taxon>
        <taxon>Embryophyta</taxon>
        <taxon>Tracheophyta</taxon>
        <taxon>Spermatophyta</taxon>
        <taxon>Magnoliopsida</taxon>
        <taxon>eudicotyledons</taxon>
        <taxon>Gunneridae</taxon>
        <taxon>Pentapetalae</taxon>
        <taxon>rosids</taxon>
        <taxon>fabids</taxon>
        <taxon>Fabales</taxon>
        <taxon>Fabaceae</taxon>
        <taxon>Papilionoideae</taxon>
        <taxon>50 kb inversion clade</taxon>
        <taxon>NPAAA clade</taxon>
        <taxon>indigoferoid/millettioid clade</taxon>
        <taxon>Phaseoleae</taxon>
        <taxon>Sphenostylis</taxon>
    </lineage>
</organism>